<name>W0RAA8_9BACT</name>
<dbReference type="STRING" id="861299.J421_0169"/>
<dbReference type="GO" id="GO:0005829">
    <property type="term" value="C:cytosol"/>
    <property type="evidence" value="ECO:0007669"/>
    <property type="project" value="UniProtKB-SubCell"/>
</dbReference>
<gene>
    <name evidence="7" type="ORF">J421_0169</name>
</gene>
<evidence type="ECO:0000256" key="1">
    <source>
        <dbReference type="ARBA" id="ARBA00004514"/>
    </source>
</evidence>
<dbReference type="PANTHER" id="PTHR34773">
    <property type="entry name" value="FLAGELLAR SECRETION CHAPERONE FLIS"/>
    <property type="match status" value="1"/>
</dbReference>
<protein>
    <submittedName>
        <fullName evidence="7">Flagellar protein FliS</fullName>
    </submittedName>
</protein>
<keyword evidence="7" id="KW-0969">Cilium</keyword>
<organism evidence="7 8">
    <name type="scientific">Gemmatirosa kalamazoonensis</name>
    <dbReference type="NCBI Taxonomy" id="861299"/>
    <lineage>
        <taxon>Bacteria</taxon>
        <taxon>Pseudomonadati</taxon>
        <taxon>Gemmatimonadota</taxon>
        <taxon>Gemmatimonadia</taxon>
        <taxon>Gemmatimonadales</taxon>
        <taxon>Gemmatimonadaceae</taxon>
        <taxon>Gemmatirosa</taxon>
    </lineage>
</organism>
<sequence length="169" mass="18296">MSYPATTYTPSAPSMPFAPKTPVPVRRPTPVAARPTAYATQAARYRDAELGTATPGQLVVMLYDKMLLTLRRARIAFDAKQIEVRCEQILKAGEMIAELRASLDHQHGGAIAKQLDALYSFMLRELLAANRKQDARKIDGVIRMASELRDAFAQVVAGGAGATPVARGA</sequence>
<comment type="similarity">
    <text evidence="2">Belongs to the FliS family.</text>
</comment>
<accession>W0RAA8</accession>
<dbReference type="Proteomes" id="UP000019151">
    <property type="component" value="Chromosome"/>
</dbReference>
<keyword evidence="7" id="KW-0966">Cell projection</keyword>
<dbReference type="InterPro" id="IPR003713">
    <property type="entry name" value="FliS"/>
</dbReference>
<keyword evidence="8" id="KW-1185">Reference proteome</keyword>
<feature type="compositionally biased region" description="Polar residues" evidence="6">
    <location>
        <begin position="1"/>
        <end position="12"/>
    </location>
</feature>
<dbReference type="GO" id="GO:0071973">
    <property type="term" value="P:bacterial-type flagellum-dependent cell motility"/>
    <property type="evidence" value="ECO:0007669"/>
    <property type="project" value="TreeGrafter"/>
</dbReference>
<evidence type="ECO:0000256" key="2">
    <source>
        <dbReference type="ARBA" id="ARBA00008787"/>
    </source>
</evidence>
<dbReference type="EMBL" id="CP007128">
    <property type="protein sequence ID" value="AHG87706.1"/>
    <property type="molecule type" value="Genomic_DNA"/>
</dbReference>
<dbReference type="Pfam" id="PF02561">
    <property type="entry name" value="FliS"/>
    <property type="match status" value="1"/>
</dbReference>
<dbReference type="eggNOG" id="COG1516">
    <property type="taxonomic scope" value="Bacteria"/>
</dbReference>
<evidence type="ECO:0000256" key="3">
    <source>
        <dbReference type="ARBA" id="ARBA00022490"/>
    </source>
</evidence>
<evidence type="ECO:0000313" key="8">
    <source>
        <dbReference type="Proteomes" id="UP000019151"/>
    </source>
</evidence>
<evidence type="ECO:0000256" key="5">
    <source>
        <dbReference type="ARBA" id="ARBA00023186"/>
    </source>
</evidence>
<proteinExistence type="inferred from homology"/>
<dbReference type="OrthoDB" id="1524959at2"/>
<evidence type="ECO:0000256" key="4">
    <source>
        <dbReference type="ARBA" id="ARBA00022795"/>
    </source>
</evidence>
<dbReference type="AlphaFoldDB" id="W0RAA8"/>
<feature type="region of interest" description="Disordered" evidence="6">
    <location>
        <begin position="1"/>
        <end position="32"/>
    </location>
</feature>
<dbReference type="Gene3D" id="1.20.120.340">
    <property type="entry name" value="Flagellar protein FliS"/>
    <property type="match status" value="1"/>
</dbReference>
<keyword evidence="5" id="KW-0143">Chaperone</keyword>
<dbReference type="CDD" id="cd16098">
    <property type="entry name" value="FliS"/>
    <property type="match status" value="1"/>
</dbReference>
<evidence type="ECO:0000256" key="6">
    <source>
        <dbReference type="SAM" id="MobiDB-lite"/>
    </source>
</evidence>
<dbReference type="NCBIfam" id="TIGR00208">
    <property type="entry name" value="fliS"/>
    <property type="match status" value="1"/>
</dbReference>
<dbReference type="InParanoid" id="W0RAA8"/>
<dbReference type="InterPro" id="IPR036584">
    <property type="entry name" value="FliS_sf"/>
</dbReference>
<dbReference type="GO" id="GO:0044780">
    <property type="term" value="P:bacterial-type flagellum assembly"/>
    <property type="evidence" value="ECO:0007669"/>
    <property type="project" value="InterPro"/>
</dbReference>
<keyword evidence="7" id="KW-0282">Flagellum</keyword>
<evidence type="ECO:0000313" key="7">
    <source>
        <dbReference type="EMBL" id="AHG87706.1"/>
    </source>
</evidence>
<comment type="subcellular location">
    <subcellularLocation>
        <location evidence="1">Cytoplasm</location>
        <location evidence="1">Cytosol</location>
    </subcellularLocation>
</comment>
<dbReference type="SUPFAM" id="SSF101116">
    <property type="entry name" value="Flagellar export chaperone FliS"/>
    <property type="match status" value="1"/>
</dbReference>
<dbReference type="RefSeq" id="WP_025409263.1">
    <property type="nucleotide sequence ID" value="NZ_CP007128.1"/>
</dbReference>
<dbReference type="KEGG" id="gba:J421_0169"/>
<keyword evidence="3" id="KW-0963">Cytoplasm</keyword>
<dbReference type="PANTHER" id="PTHR34773:SF1">
    <property type="entry name" value="FLAGELLAR SECRETION CHAPERONE FLIS"/>
    <property type="match status" value="1"/>
</dbReference>
<dbReference type="HOGENOM" id="CLU_080373_3_1_0"/>
<dbReference type="FunCoup" id="W0RAA8">
    <property type="interactions" value="53"/>
</dbReference>
<keyword evidence="4" id="KW-1005">Bacterial flagellum biogenesis</keyword>
<reference evidence="7 8" key="1">
    <citation type="journal article" date="2014" name="Genome Announc.">
        <title>Genome Sequence and Methylome of Soil Bacterium Gemmatirosa kalamazoonensis KBS708T, a Member of the Rarely Cultivated Gemmatimonadetes Phylum.</title>
        <authorList>
            <person name="Debruyn J.M."/>
            <person name="Radosevich M."/>
            <person name="Wommack K.E."/>
            <person name="Polson S.W."/>
            <person name="Hauser L.J."/>
            <person name="Fawaz M.N."/>
            <person name="Korlach J."/>
            <person name="Tsai Y.C."/>
        </authorList>
    </citation>
    <scope>NUCLEOTIDE SEQUENCE [LARGE SCALE GENOMIC DNA]</scope>
    <source>
        <strain evidence="7 8">KBS708</strain>
    </source>
</reference>